<comment type="similarity">
    <text evidence="1">Belongs to the 'phage' integrase family.</text>
</comment>
<evidence type="ECO:0000256" key="2">
    <source>
        <dbReference type="ARBA" id="ARBA00022908"/>
    </source>
</evidence>
<keyword evidence="2" id="KW-0229">DNA integration</keyword>
<dbReference type="CDD" id="cd00796">
    <property type="entry name" value="INT_Rci_Hp1_C"/>
    <property type="match status" value="1"/>
</dbReference>
<keyword evidence="3" id="KW-0238">DNA-binding</keyword>
<dbReference type="AlphaFoldDB" id="A0A2N5C909"/>
<dbReference type="InterPro" id="IPR050090">
    <property type="entry name" value="Tyrosine_recombinase_XerCD"/>
</dbReference>
<dbReference type="OrthoDB" id="662444at2"/>
<accession>A0A2N5C909</accession>
<evidence type="ECO:0000256" key="4">
    <source>
        <dbReference type="ARBA" id="ARBA00023172"/>
    </source>
</evidence>
<organism evidence="6 7">
    <name type="scientific">Cupriavidus pauculus</name>
    <dbReference type="NCBI Taxonomy" id="82633"/>
    <lineage>
        <taxon>Bacteria</taxon>
        <taxon>Pseudomonadati</taxon>
        <taxon>Pseudomonadota</taxon>
        <taxon>Betaproteobacteria</taxon>
        <taxon>Burkholderiales</taxon>
        <taxon>Burkholderiaceae</taxon>
        <taxon>Cupriavidus</taxon>
    </lineage>
</organism>
<evidence type="ECO:0000313" key="6">
    <source>
        <dbReference type="EMBL" id="PLP98700.1"/>
    </source>
</evidence>
<dbReference type="GO" id="GO:0015074">
    <property type="term" value="P:DNA integration"/>
    <property type="evidence" value="ECO:0007669"/>
    <property type="project" value="UniProtKB-KW"/>
</dbReference>
<gene>
    <name evidence="6" type="ORF">CYJ10_20585</name>
</gene>
<dbReference type="PANTHER" id="PTHR30349:SF64">
    <property type="entry name" value="PROPHAGE INTEGRASE INTD-RELATED"/>
    <property type="match status" value="1"/>
</dbReference>
<name>A0A2N5C909_9BURK</name>
<dbReference type="SUPFAM" id="SSF56349">
    <property type="entry name" value="DNA breaking-rejoining enzymes"/>
    <property type="match status" value="1"/>
</dbReference>
<protein>
    <recommendedName>
        <fullName evidence="5">Tyr recombinase domain-containing protein</fullName>
    </recommendedName>
</protein>
<dbReference type="GO" id="GO:0003677">
    <property type="term" value="F:DNA binding"/>
    <property type="evidence" value="ECO:0007669"/>
    <property type="project" value="UniProtKB-KW"/>
</dbReference>
<proteinExistence type="inferred from homology"/>
<evidence type="ECO:0000313" key="7">
    <source>
        <dbReference type="Proteomes" id="UP000234341"/>
    </source>
</evidence>
<comment type="caution">
    <text evidence="6">The sequence shown here is derived from an EMBL/GenBank/DDBJ whole genome shotgun (WGS) entry which is preliminary data.</text>
</comment>
<dbReference type="Proteomes" id="UP000234341">
    <property type="component" value="Unassembled WGS sequence"/>
</dbReference>
<dbReference type="InterPro" id="IPR010998">
    <property type="entry name" value="Integrase_recombinase_N"/>
</dbReference>
<dbReference type="InterPro" id="IPR002104">
    <property type="entry name" value="Integrase_catalytic"/>
</dbReference>
<evidence type="ECO:0000256" key="3">
    <source>
        <dbReference type="ARBA" id="ARBA00023125"/>
    </source>
</evidence>
<dbReference type="PANTHER" id="PTHR30349">
    <property type="entry name" value="PHAGE INTEGRASE-RELATED"/>
    <property type="match status" value="1"/>
</dbReference>
<dbReference type="PROSITE" id="PS51898">
    <property type="entry name" value="TYR_RECOMBINASE"/>
    <property type="match status" value="1"/>
</dbReference>
<dbReference type="RefSeq" id="WP_101683312.1">
    <property type="nucleotide sequence ID" value="NZ_PJRP01000010.1"/>
</dbReference>
<dbReference type="InterPro" id="IPR011010">
    <property type="entry name" value="DNA_brk_join_enz"/>
</dbReference>
<evidence type="ECO:0000259" key="5">
    <source>
        <dbReference type="PROSITE" id="PS51898"/>
    </source>
</evidence>
<feature type="domain" description="Tyr recombinase" evidence="5">
    <location>
        <begin position="149"/>
        <end position="324"/>
    </location>
</feature>
<dbReference type="InterPro" id="IPR013762">
    <property type="entry name" value="Integrase-like_cat_sf"/>
</dbReference>
<reference evidence="6 7" key="1">
    <citation type="submission" date="2017-12" db="EMBL/GenBank/DDBJ databases">
        <title>Genome sequence of the active heterotrophic nitrifier-denitrifier, Cupriavidus pauculus UM1.</title>
        <authorList>
            <person name="Putonti C."/>
            <person name="Castignetti D."/>
        </authorList>
    </citation>
    <scope>NUCLEOTIDE SEQUENCE [LARGE SCALE GENOMIC DNA]</scope>
    <source>
        <strain evidence="6 7">UM1</strain>
    </source>
</reference>
<dbReference type="GO" id="GO:0006310">
    <property type="term" value="P:DNA recombination"/>
    <property type="evidence" value="ECO:0007669"/>
    <property type="project" value="UniProtKB-KW"/>
</dbReference>
<dbReference type="Gene3D" id="1.10.443.10">
    <property type="entry name" value="Intergrase catalytic core"/>
    <property type="match status" value="1"/>
</dbReference>
<sequence>MPHSAPVARRTAYAVTPLRPSSATRRERLTVREVADAFMAQYTGNDPARLQVVARWCAYLGDLWIDELDAEIIAAALDDMAQTPIRRFMGRDASGQPLYKELNLPAPATVSRWRAIFSAILTFAVRRRLVPRGWRNPARDIELEAVRNARVRFLTRPEGKRLLKVSRLSSWPKLYLLILMALSTGARKSELMGLRWRDLDLKAAQPAAHVYKTKNGDDRVLPLTEEVVTEVMRQSRGASPDHLIFCRTGYPDRPFNFTKPWQQALCDARIEDFKFHDLRHTCASWLAQAGKGLHDIANVLGHRQLDVTRRYAHLTVDHKANIVQAVLGNVA</sequence>
<dbReference type="Pfam" id="PF00589">
    <property type="entry name" value="Phage_integrase"/>
    <property type="match status" value="1"/>
</dbReference>
<dbReference type="Gene3D" id="1.10.150.130">
    <property type="match status" value="1"/>
</dbReference>
<keyword evidence="4" id="KW-0233">DNA recombination</keyword>
<evidence type="ECO:0000256" key="1">
    <source>
        <dbReference type="ARBA" id="ARBA00008857"/>
    </source>
</evidence>
<dbReference type="EMBL" id="PJRP01000010">
    <property type="protein sequence ID" value="PLP98700.1"/>
    <property type="molecule type" value="Genomic_DNA"/>
</dbReference>